<evidence type="ECO:0000313" key="2">
    <source>
        <dbReference type="EMBL" id="MEK8035058.1"/>
    </source>
</evidence>
<keyword evidence="1" id="KW-0732">Signal</keyword>
<feature type="chain" id="PRO_5046041889" evidence="1">
    <location>
        <begin position="29"/>
        <end position="130"/>
    </location>
</feature>
<reference evidence="2 3" key="1">
    <citation type="submission" date="2024-04" db="EMBL/GenBank/DDBJ databases">
        <title>Novel species of the genus Ideonella isolated from streams.</title>
        <authorList>
            <person name="Lu H."/>
        </authorList>
    </citation>
    <scope>NUCLEOTIDE SEQUENCE [LARGE SCALE GENOMIC DNA]</scope>
    <source>
        <strain evidence="2 3">DXS29W</strain>
    </source>
</reference>
<proteinExistence type="predicted"/>
<dbReference type="EMBL" id="JBBUTG010000062">
    <property type="protein sequence ID" value="MEK8035058.1"/>
    <property type="molecule type" value="Genomic_DNA"/>
</dbReference>
<comment type="caution">
    <text evidence="2">The sequence shown here is derived from an EMBL/GenBank/DDBJ whole genome shotgun (WGS) entry which is preliminary data.</text>
</comment>
<keyword evidence="3" id="KW-1185">Reference proteome</keyword>
<protein>
    <submittedName>
        <fullName evidence="2">Uncharacterized protein</fullName>
    </submittedName>
</protein>
<gene>
    <name evidence="2" type="ORF">AACH06_29935</name>
</gene>
<sequence>MVHLSAMRRLPALLAGLLASSTGVITLAQPTDAGSQPQLKCETGPIPKTFGNVPWLVYGCADAKSLVVVSAQGSPAVPFYFMLFPKSGRYELVGEGTGKREATAAAYAELSALSDEQIENLVLEARANSK</sequence>
<feature type="signal peptide" evidence="1">
    <location>
        <begin position="1"/>
        <end position="28"/>
    </location>
</feature>
<organism evidence="2 3">
    <name type="scientific">Ideonella lacteola</name>
    <dbReference type="NCBI Taxonomy" id="2984193"/>
    <lineage>
        <taxon>Bacteria</taxon>
        <taxon>Pseudomonadati</taxon>
        <taxon>Pseudomonadota</taxon>
        <taxon>Betaproteobacteria</taxon>
        <taxon>Burkholderiales</taxon>
        <taxon>Sphaerotilaceae</taxon>
        <taxon>Ideonella</taxon>
    </lineage>
</organism>
<dbReference type="RefSeq" id="WP_341429493.1">
    <property type="nucleotide sequence ID" value="NZ_JBBUTG010000062.1"/>
</dbReference>
<evidence type="ECO:0000313" key="3">
    <source>
        <dbReference type="Proteomes" id="UP001371218"/>
    </source>
</evidence>
<evidence type="ECO:0000256" key="1">
    <source>
        <dbReference type="SAM" id="SignalP"/>
    </source>
</evidence>
<name>A0ABU9C040_9BURK</name>
<dbReference type="Proteomes" id="UP001371218">
    <property type="component" value="Unassembled WGS sequence"/>
</dbReference>
<accession>A0ABU9C040</accession>